<dbReference type="OMA" id="PGPHVFR"/>
<dbReference type="SUPFAM" id="SSF48403">
    <property type="entry name" value="Ankyrin repeat"/>
    <property type="match status" value="1"/>
</dbReference>
<dbReference type="AlphaFoldDB" id="A0A118K274"/>
<proteinExistence type="predicted"/>
<feature type="repeat" description="ANK" evidence="3">
    <location>
        <begin position="307"/>
        <end position="339"/>
    </location>
</feature>
<evidence type="ECO:0000313" key="6">
    <source>
        <dbReference type="Proteomes" id="UP000243975"/>
    </source>
</evidence>
<evidence type="ECO:0000259" key="4">
    <source>
        <dbReference type="PROSITE" id="PS50202"/>
    </source>
</evidence>
<feature type="repeat" description="ANK" evidence="3">
    <location>
        <begin position="526"/>
        <end position="558"/>
    </location>
</feature>
<dbReference type="EMBL" id="LEKV01002320">
    <property type="protein sequence ID" value="KVI03928.1"/>
    <property type="molecule type" value="Genomic_DNA"/>
</dbReference>
<feature type="repeat" description="ANK" evidence="3">
    <location>
        <begin position="493"/>
        <end position="525"/>
    </location>
</feature>
<keyword evidence="6" id="KW-1185">Reference proteome</keyword>
<dbReference type="Pfam" id="PF12796">
    <property type="entry name" value="Ank_2"/>
    <property type="match status" value="3"/>
</dbReference>
<dbReference type="PANTHER" id="PTHR24178">
    <property type="entry name" value="MOLTING PROTEIN MLT-4"/>
    <property type="match status" value="1"/>
</dbReference>
<dbReference type="Gramene" id="KVI03928">
    <property type="protein sequence ID" value="KVI03928"/>
    <property type="gene ID" value="Ccrd_017734"/>
</dbReference>
<dbReference type="Proteomes" id="UP000243975">
    <property type="component" value="Unassembled WGS sequence"/>
</dbReference>
<dbReference type="SUPFAM" id="SSF49354">
    <property type="entry name" value="PapD-like"/>
    <property type="match status" value="1"/>
</dbReference>
<dbReference type="InterPro" id="IPR036770">
    <property type="entry name" value="Ankyrin_rpt-contain_sf"/>
</dbReference>
<feature type="repeat" description="ANK" evidence="3">
    <location>
        <begin position="372"/>
        <end position="404"/>
    </location>
</feature>
<evidence type="ECO:0000256" key="1">
    <source>
        <dbReference type="ARBA" id="ARBA00022737"/>
    </source>
</evidence>
<dbReference type="PANTHER" id="PTHR24178:SF9">
    <property type="entry name" value="ANK_REP_REGION DOMAIN-CONTAINING PROTEIN"/>
    <property type="match status" value="1"/>
</dbReference>
<keyword evidence="2 3" id="KW-0040">ANK repeat</keyword>
<sequence length="563" mass="61677">MAFAVLLLPLTPKPPTPSNHQQCVYVGDKGLESFRSVVTFHVNCKAGIPLASRKIVVAWKVWLAHSPLGHNFNPFNIYPDPAEGSKPGILEFTNRTWLGRLVKSHPNGKVAEFEAMDRLVKADLKEVNLVFSRNQKCSTTFKLTNLMHTMAVAVSFNTTNPSLFSFTHPFSIIPPLGTASFTLFLLKPSNHPPLSTPPDNVLVRSSMLPTGKANQEDLRRLFSKPGPHIFKDVTIPISFVGPHVIEFLLSSSSTKTLEIAFVLSKAISWCDELQLGSLLRPAVMSGNCYVASVLVDAGADVNRREADGESVMDLAVKSGNVEMVRFLIESGCVIDHLKDRFLHAAASANRVDIMEVLCMGYLDIDVDSVDSEGRTPLHIGASYGHIEVLQFLITLGSDPDRADSRRWTPLHCASIEGHVAAVEFLLNSCNYVKYAVTNEGKTAFDLAVENEHTDLYDMLHLGDVLHRSARKGDIDEMKKCLAEGAKVNGRDQNGWTPLHKSSFKGWIDGVKVLLNHGARVDLVDGTGFTPLHRAVEAGHAHVAMLLIAHGAKASMKSLAEPPF</sequence>
<name>A0A118K274_CYNCS</name>
<dbReference type="STRING" id="59895.A0A118K274"/>
<evidence type="ECO:0000313" key="5">
    <source>
        <dbReference type="EMBL" id="KVI03928.1"/>
    </source>
</evidence>
<evidence type="ECO:0000256" key="2">
    <source>
        <dbReference type="ARBA" id="ARBA00023043"/>
    </source>
</evidence>
<keyword evidence="1" id="KW-0677">Repeat</keyword>
<dbReference type="InterPro" id="IPR002110">
    <property type="entry name" value="Ankyrin_rpt"/>
</dbReference>
<dbReference type="Gene3D" id="1.25.40.20">
    <property type="entry name" value="Ankyrin repeat-containing domain"/>
    <property type="match status" value="3"/>
</dbReference>
<dbReference type="SMART" id="SM00248">
    <property type="entry name" value="ANK"/>
    <property type="match status" value="8"/>
</dbReference>
<dbReference type="PROSITE" id="PS50202">
    <property type="entry name" value="MSP"/>
    <property type="match status" value="1"/>
</dbReference>
<dbReference type="PRINTS" id="PR01415">
    <property type="entry name" value="ANKYRIN"/>
</dbReference>
<evidence type="ECO:0000256" key="3">
    <source>
        <dbReference type="PROSITE-ProRule" id="PRU00023"/>
    </source>
</evidence>
<dbReference type="InterPro" id="IPR008962">
    <property type="entry name" value="PapD-like_sf"/>
</dbReference>
<feature type="domain" description="MSP" evidence="4">
    <location>
        <begin position="101"/>
        <end position="240"/>
    </location>
</feature>
<dbReference type="InterPro" id="IPR000535">
    <property type="entry name" value="MSP_dom"/>
</dbReference>
<organism evidence="5 6">
    <name type="scientific">Cynara cardunculus var. scolymus</name>
    <name type="common">Globe artichoke</name>
    <name type="synonym">Cynara scolymus</name>
    <dbReference type="NCBI Taxonomy" id="59895"/>
    <lineage>
        <taxon>Eukaryota</taxon>
        <taxon>Viridiplantae</taxon>
        <taxon>Streptophyta</taxon>
        <taxon>Embryophyta</taxon>
        <taxon>Tracheophyta</taxon>
        <taxon>Spermatophyta</taxon>
        <taxon>Magnoliopsida</taxon>
        <taxon>eudicotyledons</taxon>
        <taxon>Gunneridae</taxon>
        <taxon>Pentapetalae</taxon>
        <taxon>asterids</taxon>
        <taxon>campanulids</taxon>
        <taxon>Asterales</taxon>
        <taxon>Asteraceae</taxon>
        <taxon>Carduoideae</taxon>
        <taxon>Cardueae</taxon>
        <taxon>Carduinae</taxon>
        <taxon>Cynara</taxon>
    </lineage>
</organism>
<accession>A0A118K274</accession>
<reference evidence="5 6" key="1">
    <citation type="journal article" date="2016" name="Sci. Rep.">
        <title>The genome sequence of the outbreeding globe artichoke constructed de novo incorporating a phase-aware low-pass sequencing strategy of F1 progeny.</title>
        <authorList>
            <person name="Scaglione D."/>
            <person name="Reyes-Chin-Wo S."/>
            <person name="Acquadro A."/>
            <person name="Froenicke L."/>
            <person name="Portis E."/>
            <person name="Beitel C."/>
            <person name="Tirone M."/>
            <person name="Mauro R."/>
            <person name="Lo Monaco A."/>
            <person name="Mauromicale G."/>
            <person name="Faccioli P."/>
            <person name="Cattivelli L."/>
            <person name="Rieseberg L."/>
            <person name="Michelmore R."/>
            <person name="Lanteri S."/>
        </authorList>
    </citation>
    <scope>NUCLEOTIDE SEQUENCE [LARGE SCALE GENOMIC DNA]</scope>
    <source>
        <strain evidence="5">2C</strain>
    </source>
</reference>
<gene>
    <name evidence="5" type="ORF">Ccrd_017734</name>
</gene>
<dbReference type="PROSITE" id="PS50297">
    <property type="entry name" value="ANK_REP_REGION"/>
    <property type="match status" value="4"/>
</dbReference>
<dbReference type="InterPro" id="IPR013783">
    <property type="entry name" value="Ig-like_fold"/>
</dbReference>
<protein>
    <submittedName>
        <fullName evidence="5">Ankyrin repeat-containing protein</fullName>
    </submittedName>
</protein>
<dbReference type="Gene3D" id="2.60.40.10">
    <property type="entry name" value="Immunoglobulins"/>
    <property type="match status" value="1"/>
</dbReference>
<dbReference type="PROSITE" id="PS50088">
    <property type="entry name" value="ANK_REPEAT"/>
    <property type="match status" value="4"/>
</dbReference>
<comment type="caution">
    <text evidence="5">The sequence shown here is derived from an EMBL/GenBank/DDBJ whole genome shotgun (WGS) entry which is preliminary data.</text>
</comment>